<reference evidence="1" key="1">
    <citation type="journal article" date="2020" name="FEMS Microbiol. Ecol.">
        <title>Temporal dynamics of bacterial communities during seed development and maturation.</title>
        <authorList>
            <person name="Chesneau G."/>
            <person name="Torres-Cortes G."/>
            <person name="Briand M."/>
            <person name="Darrasse A."/>
            <person name="Preveaux A."/>
            <person name="Marais C."/>
            <person name="Jacques M.A."/>
            <person name="Shade A."/>
            <person name="Barret M."/>
        </authorList>
    </citation>
    <scope>NUCLEOTIDE SEQUENCE</scope>
    <source>
        <strain evidence="1">CFBP13533</strain>
    </source>
</reference>
<gene>
    <name evidence="1" type="ORF">IFU03_06090</name>
</gene>
<dbReference type="RefSeq" id="WP_038857963.1">
    <property type="nucleotide sequence ID" value="NZ_JACYNJ010000003.1"/>
</dbReference>
<evidence type="ECO:0000313" key="1">
    <source>
        <dbReference type="EMBL" id="MBD8269323.1"/>
    </source>
</evidence>
<protein>
    <recommendedName>
        <fullName evidence="3">Restriction endonuclease type IV Mrr domain-containing protein</fullName>
    </recommendedName>
</protein>
<dbReference type="Proteomes" id="UP000610293">
    <property type="component" value="Unassembled WGS sequence"/>
</dbReference>
<comment type="caution">
    <text evidence="1">The sequence shown here is derived from an EMBL/GenBank/DDBJ whole genome shotgun (WGS) entry which is preliminary data.</text>
</comment>
<accession>A0AAE2PWC9</accession>
<dbReference type="AlphaFoldDB" id="A0AAE2PWC9"/>
<organism evidence="1 2">
    <name type="scientific">Pseudomonas fluorescens</name>
    <dbReference type="NCBI Taxonomy" id="294"/>
    <lineage>
        <taxon>Bacteria</taxon>
        <taxon>Pseudomonadati</taxon>
        <taxon>Pseudomonadota</taxon>
        <taxon>Gammaproteobacteria</taxon>
        <taxon>Pseudomonadales</taxon>
        <taxon>Pseudomonadaceae</taxon>
        <taxon>Pseudomonas</taxon>
    </lineage>
</organism>
<evidence type="ECO:0000313" key="2">
    <source>
        <dbReference type="Proteomes" id="UP000610293"/>
    </source>
</evidence>
<proteinExistence type="predicted"/>
<sequence>MNSKKRGGAYIRAAYAFTSLLADLLRRLGEHNVLEEPEDILGLEPDIVFGLQDALTMVETKFYRRSSPPPSSTFRRALESTADRGSRMGAATIVLAISCPMGPRFLDVAGAFPNVEVWDETKLFEMAAPFPDILSQFEELFEADTPKSAETLSLSLPAFMRRNAADTPAEPKPGKVLADALAAVVRGREMATDFENACINALKYLFEHDLHGWHEQSRTVDTLHRRDLVCRILAKAAEVWRLMLEDLGSRYVVFEFKNYSKSITQNEIVTTERYLYPSALRKVAIVISHEDCADSAKAVIAGAMREHGKLIIPLSVPEIIDLLNSKDEGSDPNAYLFERVDQFLLGLGR</sequence>
<dbReference type="EMBL" id="JACYNJ010000003">
    <property type="protein sequence ID" value="MBD8269323.1"/>
    <property type="molecule type" value="Genomic_DNA"/>
</dbReference>
<evidence type="ECO:0008006" key="3">
    <source>
        <dbReference type="Google" id="ProtNLM"/>
    </source>
</evidence>
<name>A0AAE2PWC9_PSEFL</name>